<dbReference type="Proteomes" id="UP001152759">
    <property type="component" value="Chromosome 3"/>
</dbReference>
<feature type="region of interest" description="Disordered" evidence="1">
    <location>
        <begin position="765"/>
        <end position="796"/>
    </location>
</feature>
<accession>A0A9P0AAW6</accession>
<feature type="compositionally biased region" description="Basic and acidic residues" evidence="1">
    <location>
        <begin position="605"/>
        <end position="618"/>
    </location>
</feature>
<sequence length="1029" mass="113729">MDLNTSVILVGSNGQSFILQNDANILNSAACTEPSIITNLQSIQADSFAYNLNCTNVETADKDSLGANPQIVAILNENQAQTLEITSEQATQLGLQFDSNDLSQKKLILSSDDISTISVPPHQELSTQSGLFNTNYNLSIVNSPAVSTSSSTPFLESQFVDTSKKFSLEPVLTVSNTALQADCTESFLLEYGAKLNNKEVTPSLPESVSTNTPAEQQPIQNNLVRPEQSVYDSIFLKEPNYEEMCGATSLPDLVKSVKKKKVETKRPRDGIADVRKSLASLIRVPSPVHDKAVDKTSGNTSFTCENDKGSKLESTPSLEVPVCSPNVSKMSAVHNSSSVTKSSSVNSQSALKEPKKFKPGSASAKKQSSQESDERLDVTVNAQSLTKEQLNAIAQVFSNKQIMLDTKAPSKNVLYDPETNTRIICRVVYPEDLCKKKTADPVPFEGEKKDLEPNKILVKKRGRRSKLKDDEKSSTANKNETKTVPSSADKKVDESDQNLEKMLVALSRTTRSGRVSRPPRHMATNKIADETIPTPYQSVSSQPKPEPKTFAFLPDVVKKRNVSAEFKCPTCEKVYLGQAKMAMHFEKNPTHRNLEKWNEILQSLKKTDSKNTSEDAGSKAKCSTGKKKGKKRRTYEECKILLKKALEDCSKTDVASLAGPIVASVLSVWEFLVLRSAKVKSENENHVLALLRELKALLNQIKSSADALISPISCAQLDSHTETTNQIEIGDDTTSHVLGVPCGKYRVNSNYENNWLKSFSEGSKKLTENNTDSKRPRHEEDINLWPSSENPTQLPPTVPTETFDKGENDLNASNLLLPENNHSSTSYIDEIMSQRLENLRTQQQNELNDCFTSVDDLINDFSVAIGKKSEIIQNYPIDKCDTSLDLNFSFPRSELISDFQLMNDENRFAGSASEPGPCSSSLVNYPIDDSVYDNMSSMQDVISDDTDLMKSLVNFELRQNETLNFDSMNQFPLHENVTGASEFRVDGTGFDRVGQISSLVLPQGTKILKEDPRDELDFVHSLDCLNPSI</sequence>
<dbReference type="KEGG" id="btab:109030742"/>
<dbReference type="EMBL" id="OU963864">
    <property type="protein sequence ID" value="CAH0387681.1"/>
    <property type="molecule type" value="Genomic_DNA"/>
</dbReference>
<feature type="region of interest" description="Disordered" evidence="1">
    <location>
        <begin position="605"/>
        <end position="626"/>
    </location>
</feature>
<organism evidence="2 3">
    <name type="scientific">Bemisia tabaci</name>
    <name type="common">Sweetpotato whitefly</name>
    <name type="synonym">Aleurodes tabaci</name>
    <dbReference type="NCBI Taxonomy" id="7038"/>
    <lineage>
        <taxon>Eukaryota</taxon>
        <taxon>Metazoa</taxon>
        <taxon>Ecdysozoa</taxon>
        <taxon>Arthropoda</taxon>
        <taxon>Hexapoda</taxon>
        <taxon>Insecta</taxon>
        <taxon>Pterygota</taxon>
        <taxon>Neoptera</taxon>
        <taxon>Paraneoptera</taxon>
        <taxon>Hemiptera</taxon>
        <taxon>Sternorrhyncha</taxon>
        <taxon>Aleyrodoidea</taxon>
        <taxon>Aleyrodidae</taxon>
        <taxon>Aleyrodinae</taxon>
        <taxon>Bemisia</taxon>
    </lineage>
</organism>
<feature type="compositionally biased region" description="Basic and acidic residues" evidence="1">
    <location>
        <begin position="765"/>
        <end position="781"/>
    </location>
</feature>
<proteinExistence type="predicted"/>
<dbReference type="AlphaFoldDB" id="A0A9P0AAW6"/>
<evidence type="ECO:0000313" key="2">
    <source>
        <dbReference type="EMBL" id="CAH0387681.1"/>
    </source>
</evidence>
<feature type="compositionally biased region" description="Basic residues" evidence="1">
    <location>
        <begin position="457"/>
        <end position="466"/>
    </location>
</feature>
<protein>
    <submittedName>
        <fullName evidence="2">Uncharacterized protein</fullName>
    </submittedName>
</protein>
<feature type="region of interest" description="Disordered" evidence="1">
    <location>
        <begin position="289"/>
        <end position="321"/>
    </location>
</feature>
<name>A0A9P0AAW6_BEMTA</name>
<feature type="compositionally biased region" description="Low complexity" evidence="1">
    <location>
        <begin position="334"/>
        <end position="349"/>
    </location>
</feature>
<feature type="compositionally biased region" description="Polar residues" evidence="1">
    <location>
        <begin position="474"/>
        <end position="486"/>
    </location>
</feature>
<gene>
    <name evidence="2" type="ORF">BEMITA_LOCUS6666</name>
</gene>
<feature type="region of interest" description="Disordered" evidence="1">
    <location>
        <begin position="334"/>
        <end position="376"/>
    </location>
</feature>
<feature type="compositionally biased region" description="Low complexity" evidence="1">
    <location>
        <begin position="361"/>
        <end position="370"/>
    </location>
</feature>
<keyword evidence="3" id="KW-1185">Reference proteome</keyword>
<evidence type="ECO:0000313" key="3">
    <source>
        <dbReference type="Proteomes" id="UP001152759"/>
    </source>
</evidence>
<reference evidence="2" key="1">
    <citation type="submission" date="2021-12" db="EMBL/GenBank/DDBJ databases">
        <authorList>
            <person name="King R."/>
        </authorList>
    </citation>
    <scope>NUCLEOTIDE SEQUENCE</scope>
</reference>
<evidence type="ECO:0000256" key="1">
    <source>
        <dbReference type="SAM" id="MobiDB-lite"/>
    </source>
</evidence>
<feature type="region of interest" description="Disordered" evidence="1">
    <location>
        <begin position="453"/>
        <end position="498"/>
    </location>
</feature>